<reference evidence="1 2" key="1">
    <citation type="submission" date="2018-09" db="EMBL/GenBank/DDBJ databases">
        <title>The draft genome of Acinetobacter spp. strains.</title>
        <authorList>
            <person name="Qin J."/>
            <person name="Feng Y."/>
            <person name="Zong Z."/>
        </authorList>
    </citation>
    <scope>NUCLEOTIDE SEQUENCE [LARGE SCALE GENOMIC DNA]</scope>
    <source>
        <strain evidence="1 2">WCHAc060012</strain>
    </source>
</reference>
<name>A0A3A8EFM6_9GAMM</name>
<evidence type="ECO:0000313" key="2">
    <source>
        <dbReference type="Proteomes" id="UP000282388"/>
    </source>
</evidence>
<dbReference type="EMBL" id="RAXV01000003">
    <property type="protein sequence ID" value="RKG33727.1"/>
    <property type="molecule type" value="Genomic_DNA"/>
</dbReference>
<dbReference type="OrthoDB" id="6676460at2"/>
<dbReference type="AlphaFoldDB" id="A0A3A8EFM6"/>
<dbReference type="Proteomes" id="UP000282388">
    <property type="component" value="Unassembled WGS sequence"/>
</dbReference>
<sequence>MSNYQYITNELAIASDKTWSNTAFYSEEFARLTDTQYVRISAKIEEQAYASDFDLGQIIYIVYEQATLSDHQFGAAHSREHVLEQAALTDKTYGGISAMAVVETAYASDLQFYIQSHRSLETAIAADAAFGQRSASAQVSEKAVLTDTAYKSFTDAVQELVLAQDLLFGSRHAFSLTQESAVAADADQSIQLGTYRINETAVMSDMQFGLKHAHFAVQESAFITDHYLQQSHAQAWTANTDNWAMSRYAPYNFEGAAVINGHLHLWNEQGVYAAGYEGEQINGRLKTGKIDFGDSLVHPQAAYLEYSSNGSTPIAFDVTTTQTGVEQTFTYLMPQEASQQLTNGRAVFGRGLRGRHFTFSLSIHGSAAHINALSFDFTKTTRRI</sequence>
<evidence type="ECO:0000313" key="1">
    <source>
        <dbReference type="EMBL" id="RKG33727.1"/>
    </source>
</evidence>
<organism evidence="1 2">
    <name type="scientific">Acinetobacter tianfuensis</name>
    <dbReference type="NCBI Taxonomy" id="2419603"/>
    <lineage>
        <taxon>Bacteria</taxon>
        <taxon>Pseudomonadati</taxon>
        <taxon>Pseudomonadota</taxon>
        <taxon>Gammaproteobacteria</taxon>
        <taxon>Moraxellales</taxon>
        <taxon>Moraxellaceae</taxon>
        <taxon>Acinetobacter</taxon>
    </lineage>
</organism>
<gene>
    <name evidence="1" type="ORF">D7V32_02700</name>
</gene>
<accession>A0A3A8EFM6</accession>
<keyword evidence="2" id="KW-1185">Reference proteome</keyword>
<comment type="caution">
    <text evidence="1">The sequence shown here is derived from an EMBL/GenBank/DDBJ whole genome shotgun (WGS) entry which is preliminary data.</text>
</comment>
<protein>
    <submittedName>
        <fullName evidence="1">Uncharacterized protein</fullName>
    </submittedName>
</protein>
<proteinExistence type="predicted"/>
<dbReference type="RefSeq" id="WP_120401385.1">
    <property type="nucleotide sequence ID" value="NZ_RAXV01000003.1"/>
</dbReference>